<dbReference type="Pfam" id="PF00188">
    <property type="entry name" value="CAP"/>
    <property type="match status" value="1"/>
</dbReference>
<accession>A0A644W9S4</accession>
<feature type="domain" description="SCP" evidence="1">
    <location>
        <begin position="41"/>
        <end position="150"/>
    </location>
</feature>
<reference evidence="2" key="1">
    <citation type="submission" date="2019-08" db="EMBL/GenBank/DDBJ databases">
        <authorList>
            <person name="Kucharzyk K."/>
            <person name="Murdoch R.W."/>
            <person name="Higgins S."/>
            <person name="Loffler F."/>
        </authorList>
    </citation>
    <scope>NUCLEOTIDE SEQUENCE</scope>
</reference>
<organism evidence="2">
    <name type="scientific">bioreactor metagenome</name>
    <dbReference type="NCBI Taxonomy" id="1076179"/>
    <lineage>
        <taxon>unclassified sequences</taxon>
        <taxon>metagenomes</taxon>
        <taxon>ecological metagenomes</taxon>
    </lineage>
</organism>
<protein>
    <recommendedName>
        <fullName evidence="1">SCP domain-containing protein</fullName>
    </recommendedName>
</protein>
<evidence type="ECO:0000259" key="1">
    <source>
        <dbReference type="Pfam" id="PF00188"/>
    </source>
</evidence>
<dbReference type="EMBL" id="VSSQ01000736">
    <property type="protein sequence ID" value="MPM00540.1"/>
    <property type="molecule type" value="Genomic_DNA"/>
</dbReference>
<dbReference type="Gene3D" id="3.40.33.10">
    <property type="entry name" value="CAP"/>
    <property type="match status" value="1"/>
</dbReference>
<evidence type="ECO:0000313" key="2">
    <source>
        <dbReference type="EMBL" id="MPM00540.1"/>
    </source>
</evidence>
<dbReference type="InterPro" id="IPR035940">
    <property type="entry name" value="CAP_sf"/>
</dbReference>
<proteinExistence type="predicted"/>
<gene>
    <name evidence="2" type="ORF">SDC9_46766</name>
</gene>
<sequence length="189" mass="21366">MKKTAVFFCFLLSFTWLKGQVDTSRRSMTDREKELYKIIMEYRKKKRLDAIDLSPSLTKVAQTHVRDLNENTPSEKCGMHSWSENGPWEPVCYDKASKGPELMWSKPSELSSYTGNGYEIAFWTTDTSFTAEEAMAAWKSSPAHNAVIINLGMWKSSDWKAIGVAAEGNYAVVWFGAESDPAGILEENE</sequence>
<dbReference type="AlphaFoldDB" id="A0A644W9S4"/>
<comment type="caution">
    <text evidence="2">The sequence shown here is derived from an EMBL/GenBank/DDBJ whole genome shotgun (WGS) entry which is preliminary data.</text>
</comment>
<dbReference type="InterPro" id="IPR014044">
    <property type="entry name" value="CAP_dom"/>
</dbReference>
<name>A0A644W9S4_9ZZZZ</name>